<accession>K2G4A6</accession>
<gene>
    <name evidence="1" type="ORF">ACD_2C00048G0001</name>
</gene>
<comment type="caution">
    <text evidence="1">The sequence shown here is derived from an EMBL/GenBank/DDBJ whole genome shotgun (WGS) entry which is preliminary data.</text>
</comment>
<sequence>MTPPIPSKWELITVIEEAYPQAKRAEKQRWTNCEWFFLNYLREKWNWEQENLKFFVKKWFIRCFPVDKFEEEFKILKGELKNIIPNQAFIQHKEDIYVFCSPIHIKCDIFAKDNRKYVLELIKNNINLLRQFKFFVQKFRKLESMWFILDLHWEENLVISDSNNLYYLDSFLVFHDNETIRANSHKNLLFLTWIIEEAEKHYAKSNPKR</sequence>
<protein>
    <submittedName>
        <fullName evidence="1">Uncharacterized protein</fullName>
    </submittedName>
</protein>
<reference evidence="1" key="1">
    <citation type="journal article" date="2012" name="Science">
        <title>Fermentation, hydrogen, and sulfur metabolism in multiple uncultivated bacterial phyla.</title>
        <authorList>
            <person name="Wrighton K.C."/>
            <person name="Thomas B.C."/>
            <person name="Sharon I."/>
            <person name="Miller C.S."/>
            <person name="Castelle C.J."/>
            <person name="VerBerkmoes N.C."/>
            <person name="Wilkins M.J."/>
            <person name="Hettich R.L."/>
            <person name="Lipton M.S."/>
            <person name="Williams K.H."/>
            <person name="Long P.E."/>
            <person name="Banfield J.F."/>
        </authorList>
    </citation>
    <scope>NUCLEOTIDE SEQUENCE [LARGE SCALE GENOMIC DNA]</scope>
</reference>
<organism evidence="1">
    <name type="scientific">uncultured bacterium</name>
    <name type="common">gcode 4</name>
    <dbReference type="NCBI Taxonomy" id="1234023"/>
    <lineage>
        <taxon>Bacteria</taxon>
        <taxon>environmental samples</taxon>
    </lineage>
</organism>
<evidence type="ECO:0000313" key="1">
    <source>
        <dbReference type="EMBL" id="EKE30078.1"/>
    </source>
</evidence>
<name>K2G4A6_9BACT</name>
<proteinExistence type="predicted"/>
<dbReference type="AlphaFoldDB" id="K2G4A6"/>
<dbReference type="EMBL" id="AMFJ01000048">
    <property type="protein sequence ID" value="EKE30078.1"/>
    <property type="molecule type" value="Genomic_DNA"/>
</dbReference>